<reference evidence="3" key="1">
    <citation type="submission" date="2017-02" db="UniProtKB">
        <authorList>
            <consortium name="WormBaseParasite"/>
        </authorList>
    </citation>
    <scope>IDENTIFICATION</scope>
</reference>
<accession>A0A0N5CLJ8</accession>
<evidence type="ECO:0000313" key="3">
    <source>
        <dbReference type="WBParaSite" id="TCLT_0000098501-mRNA-1"/>
    </source>
</evidence>
<gene>
    <name evidence="1" type="ORF">TCLT_LOCUS986</name>
</gene>
<dbReference type="WBParaSite" id="TCLT_0000098501-mRNA-1">
    <property type="protein sequence ID" value="TCLT_0000098501-mRNA-1"/>
    <property type="gene ID" value="TCLT_0000098501"/>
</dbReference>
<dbReference type="AlphaFoldDB" id="A0A0N5CLJ8"/>
<dbReference type="SUPFAM" id="SSF103657">
    <property type="entry name" value="BAR/IMD domain-like"/>
    <property type="match status" value="1"/>
</dbReference>
<dbReference type="EMBL" id="UYYF01000099">
    <property type="protein sequence ID" value="VDM96184.1"/>
    <property type="molecule type" value="Genomic_DNA"/>
</dbReference>
<sequence>MLRRLKQNVMVKLEMAKQTEFPEDVVRIIDFCDHSKVDVTAIAKAAELMISNFKSIGMTPSDALVNSCAAMSTKSKNKHFKSVMQNVQEVIGEIAKVERSTAERIETSFLESWAKVWLKEDLKNYLDDIDELKKRRLDKDGLAQSACK</sequence>
<proteinExistence type="predicted"/>
<dbReference type="OrthoDB" id="5795430at2759"/>
<dbReference type="Proteomes" id="UP000276776">
    <property type="component" value="Unassembled WGS sequence"/>
</dbReference>
<dbReference type="Gene3D" id="1.20.1270.60">
    <property type="entry name" value="Arfaptin homology (AH) domain/BAR domain"/>
    <property type="match status" value="1"/>
</dbReference>
<name>A0A0N5CLJ8_THECL</name>
<reference evidence="1 2" key="2">
    <citation type="submission" date="2018-11" db="EMBL/GenBank/DDBJ databases">
        <authorList>
            <consortium name="Pathogen Informatics"/>
        </authorList>
    </citation>
    <scope>NUCLEOTIDE SEQUENCE [LARGE SCALE GENOMIC DNA]</scope>
</reference>
<protein>
    <submittedName>
        <fullName evidence="3">CID domain-containing protein</fullName>
    </submittedName>
</protein>
<dbReference type="InterPro" id="IPR027267">
    <property type="entry name" value="AH/BAR_dom_sf"/>
</dbReference>
<keyword evidence="2" id="KW-1185">Reference proteome</keyword>
<organism evidence="3">
    <name type="scientific">Thelazia callipaeda</name>
    <name type="common">Oriental eyeworm</name>
    <name type="synonym">Parasitic nematode</name>
    <dbReference type="NCBI Taxonomy" id="103827"/>
    <lineage>
        <taxon>Eukaryota</taxon>
        <taxon>Metazoa</taxon>
        <taxon>Ecdysozoa</taxon>
        <taxon>Nematoda</taxon>
        <taxon>Chromadorea</taxon>
        <taxon>Rhabditida</taxon>
        <taxon>Spirurina</taxon>
        <taxon>Spiruromorpha</taxon>
        <taxon>Thelazioidea</taxon>
        <taxon>Thelaziidae</taxon>
        <taxon>Thelazia</taxon>
    </lineage>
</organism>
<evidence type="ECO:0000313" key="1">
    <source>
        <dbReference type="EMBL" id="VDM96184.1"/>
    </source>
</evidence>
<evidence type="ECO:0000313" key="2">
    <source>
        <dbReference type="Proteomes" id="UP000276776"/>
    </source>
</evidence>